<feature type="region of interest" description="Disordered" evidence="1">
    <location>
        <begin position="71"/>
        <end position="91"/>
    </location>
</feature>
<gene>
    <name evidence="2" type="ORF">Sste5346_004127</name>
</gene>
<protein>
    <recommendedName>
        <fullName evidence="4">60S ribosomal protein</fullName>
    </recommendedName>
</protein>
<dbReference type="Pfam" id="PF12824">
    <property type="entry name" value="MRP-L20"/>
    <property type="match status" value="1"/>
</dbReference>
<accession>A0ABR3Z9Q3</accession>
<feature type="compositionally biased region" description="Low complexity" evidence="1">
    <location>
        <begin position="149"/>
        <end position="163"/>
    </location>
</feature>
<evidence type="ECO:0008006" key="4">
    <source>
        <dbReference type="Google" id="ProtNLM"/>
    </source>
</evidence>
<comment type="caution">
    <text evidence="2">The sequence shown here is derived from an EMBL/GenBank/DDBJ whole genome shotgun (WGS) entry which is preliminary data.</text>
</comment>
<name>A0ABR3Z9Q3_9PEZI</name>
<organism evidence="2 3">
    <name type="scientific">Sporothrix stenoceras</name>
    <dbReference type="NCBI Taxonomy" id="5173"/>
    <lineage>
        <taxon>Eukaryota</taxon>
        <taxon>Fungi</taxon>
        <taxon>Dikarya</taxon>
        <taxon>Ascomycota</taxon>
        <taxon>Pezizomycotina</taxon>
        <taxon>Sordariomycetes</taxon>
        <taxon>Sordariomycetidae</taxon>
        <taxon>Ophiostomatales</taxon>
        <taxon>Ophiostomataceae</taxon>
        <taxon>Sporothrix</taxon>
    </lineage>
</organism>
<dbReference type="PANTHER" id="PTHR28266:SF1">
    <property type="entry name" value="LARGE RIBOSOMAL SUBUNIT PROTEIN ML58"/>
    <property type="match status" value="1"/>
</dbReference>
<dbReference type="EMBL" id="JAWCUI010000019">
    <property type="protein sequence ID" value="KAL1897391.1"/>
    <property type="molecule type" value="Genomic_DNA"/>
</dbReference>
<dbReference type="Proteomes" id="UP001583186">
    <property type="component" value="Unassembled WGS sequence"/>
</dbReference>
<sequence length="260" mass="28487">MDARLLRRVACPATTMTSTARRAPSLFATTTSSTSPSSTSLIPHNIRIADRRYQSSANRTKRALNIAPHASFLKGGGGREKAGVGSSSGSSTQVAGALGTIENSSTTVLYNPPASAPSVYQTPFKFLPKSDPRRRQNLTTLFAKASSTTALSSSSSEPAAPALRHSNFSPAPQKYHLSERDVEEIRRLRALDPIEWSVHRIAQHFQCSPIFVMMVVRSSAEHRDATKERVAAVRARWGPIRSKARAERVKRREMLYNGEL</sequence>
<reference evidence="2 3" key="1">
    <citation type="journal article" date="2024" name="IMA Fungus">
        <title>IMA Genome - F19 : A genome assembly and annotation guide to empower mycologists, including annotated draft genome sequences of Ceratocystis pirilliformis, Diaporthe australafricana, Fusarium ophioides, Paecilomyces lecythidis, and Sporothrix stenoceras.</title>
        <authorList>
            <person name="Aylward J."/>
            <person name="Wilson A.M."/>
            <person name="Visagie C.M."/>
            <person name="Spraker J."/>
            <person name="Barnes I."/>
            <person name="Buitendag C."/>
            <person name="Ceriani C."/>
            <person name="Del Mar Angel L."/>
            <person name="du Plessis D."/>
            <person name="Fuchs T."/>
            <person name="Gasser K."/>
            <person name="Kramer D."/>
            <person name="Li W."/>
            <person name="Munsamy K."/>
            <person name="Piso A."/>
            <person name="Price J.L."/>
            <person name="Sonnekus B."/>
            <person name="Thomas C."/>
            <person name="van der Nest A."/>
            <person name="van Dijk A."/>
            <person name="van Heerden A."/>
            <person name="van Vuuren N."/>
            <person name="Yilmaz N."/>
            <person name="Duong T.A."/>
            <person name="van der Merwe N.A."/>
            <person name="Wingfield M.J."/>
            <person name="Wingfield B.D."/>
        </authorList>
    </citation>
    <scope>NUCLEOTIDE SEQUENCE [LARGE SCALE GENOMIC DNA]</scope>
    <source>
        <strain evidence="2 3">CMW 5346</strain>
    </source>
</reference>
<proteinExistence type="predicted"/>
<dbReference type="PANTHER" id="PTHR28266">
    <property type="entry name" value="54S RIBOSOMAL PROTEIN L20, MITOCHONDRIAL"/>
    <property type="match status" value="1"/>
</dbReference>
<feature type="region of interest" description="Disordered" evidence="1">
    <location>
        <begin position="149"/>
        <end position="175"/>
    </location>
</feature>
<keyword evidence="3" id="KW-1185">Reference proteome</keyword>
<evidence type="ECO:0000313" key="3">
    <source>
        <dbReference type="Proteomes" id="UP001583186"/>
    </source>
</evidence>
<dbReference type="InterPro" id="IPR024388">
    <property type="entry name" value="Ribosomal_mL58"/>
</dbReference>
<evidence type="ECO:0000256" key="1">
    <source>
        <dbReference type="SAM" id="MobiDB-lite"/>
    </source>
</evidence>
<evidence type="ECO:0000313" key="2">
    <source>
        <dbReference type="EMBL" id="KAL1897391.1"/>
    </source>
</evidence>